<dbReference type="InterPro" id="IPR002109">
    <property type="entry name" value="Glutaredoxin"/>
</dbReference>
<dbReference type="AlphaFoldDB" id="A0A8H7QMD1"/>
<keyword evidence="9" id="KW-1185">Reference proteome</keyword>
<feature type="domain" description="Glutaredoxin" evidence="7">
    <location>
        <begin position="49"/>
        <end position="117"/>
    </location>
</feature>
<dbReference type="InterPro" id="IPR033658">
    <property type="entry name" value="GRX_PICOT-like"/>
</dbReference>
<dbReference type="Gene3D" id="3.40.30.10">
    <property type="entry name" value="Glutaredoxin"/>
    <property type="match status" value="1"/>
</dbReference>
<dbReference type="InterPro" id="IPR036249">
    <property type="entry name" value="Thioredoxin-like_sf"/>
</dbReference>
<dbReference type="Proteomes" id="UP000650833">
    <property type="component" value="Unassembled WGS sequence"/>
</dbReference>
<dbReference type="GO" id="GO:0044571">
    <property type="term" value="P:[2Fe-2S] cluster assembly"/>
    <property type="evidence" value="ECO:0007669"/>
    <property type="project" value="UniProtKB-ARBA"/>
</dbReference>
<evidence type="ECO:0000259" key="7">
    <source>
        <dbReference type="Pfam" id="PF00462"/>
    </source>
</evidence>
<dbReference type="GO" id="GO:0015036">
    <property type="term" value="F:disulfide oxidoreductase activity"/>
    <property type="evidence" value="ECO:0007669"/>
    <property type="project" value="UniProtKB-ARBA"/>
</dbReference>
<comment type="caution">
    <text evidence="8">The sequence shown here is derived from an EMBL/GenBank/DDBJ whole genome shotgun (WGS) entry which is preliminary data.</text>
</comment>
<keyword evidence="1" id="KW-0001">2Fe-2S</keyword>
<dbReference type="GO" id="GO:0051537">
    <property type="term" value="F:2 iron, 2 sulfur cluster binding"/>
    <property type="evidence" value="ECO:0007669"/>
    <property type="project" value="UniProtKB-KW"/>
</dbReference>
<dbReference type="FunFam" id="3.40.30.10:FF:000005">
    <property type="entry name" value="Glutaredoxin 5"/>
    <property type="match status" value="1"/>
</dbReference>
<dbReference type="OrthoDB" id="415696at2759"/>
<dbReference type="Pfam" id="PF00462">
    <property type="entry name" value="Glutaredoxin"/>
    <property type="match status" value="1"/>
</dbReference>
<evidence type="ECO:0000256" key="5">
    <source>
        <dbReference type="ARBA" id="ARBA00023284"/>
    </source>
</evidence>
<keyword evidence="4" id="KW-0411">Iron-sulfur</keyword>
<sequence length="152" mass="17141">MSFLRAATRTSTFLRPAVNLSSPSTSLFARWITTEMKNRLDKDIKSNDIVLFMKGTPDAPMCGFSRATVQIMQVQGVDFNTKVNAFNVLEDPELRDSIKEYSEWPTIPQVYVKGSFVGGCDILLSMHQSGDLEDLLVKNDIITLEDEEDEKK</sequence>
<dbReference type="PROSITE" id="PS51354">
    <property type="entry name" value="GLUTAREDOXIN_2"/>
    <property type="match status" value="1"/>
</dbReference>
<evidence type="ECO:0000256" key="6">
    <source>
        <dbReference type="ARBA" id="ARBA00067618"/>
    </source>
</evidence>
<evidence type="ECO:0000313" key="8">
    <source>
        <dbReference type="EMBL" id="KAG2194280.1"/>
    </source>
</evidence>
<evidence type="ECO:0000313" key="9">
    <source>
        <dbReference type="Proteomes" id="UP000650833"/>
    </source>
</evidence>
<reference evidence="8" key="1">
    <citation type="submission" date="2020-12" db="EMBL/GenBank/DDBJ databases">
        <title>Metabolic potential, ecology and presence of endohyphal bacteria is reflected in genomic diversity of Mucoromycotina.</title>
        <authorList>
            <person name="Muszewska A."/>
            <person name="Okrasinska A."/>
            <person name="Steczkiewicz K."/>
            <person name="Drgas O."/>
            <person name="Orlowska M."/>
            <person name="Perlinska-Lenart U."/>
            <person name="Aleksandrzak-Piekarczyk T."/>
            <person name="Szatraj K."/>
            <person name="Zielenkiewicz U."/>
            <person name="Pilsyk S."/>
            <person name="Malc E."/>
            <person name="Mieczkowski P."/>
            <person name="Kruszewska J.S."/>
            <person name="Biernat P."/>
            <person name="Pawlowska J."/>
        </authorList>
    </citation>
    <scope>NUCLEOTIDE SEQUENCE</scope>
    <source>
        <strain evidence="8">CBS 226.32</strain>
    </source>
</reference>
<dbReference type="PANTHER" id="PTHR10293:SF16">
    <property type="entry name" value="GLUTAREDOXIN-RELATED PROTEIN 5, MITOCHONDRIAL"/>
    <property type="match status" value="1"/>
</dbReference>
<organism evidence="8 9">
    <name type="scientific">Mucor plumbeus</name>
    <dbReference type="NCBI Taxonomy" id="97098"/>
    <lineage>
        <taxon>Eukaryota</taxon>
        <taxon>Fungi</taxon>
        <taxon>Fungi incertae sedis</taxon>
        <taxon>Mucoromycota</taxon>
        <taxon>Mucoromycotina</taxon>
        <taxon>Mucoromycetes</taxon>
        <taxon>Mucorales</taxon>
        <taxon>Mucorineae</taxon>
        <taxon>Mucoraceae</taxon>
        <taxon>Mucor</taxon>
    </lineage>
</organism>
<dbReference type="SUPFAM" id="SSF52833">
    <property type="entry name" value="Thioredoxin-like"/>
    <property type="match status" value="1"/>
</dbReference>
<dbReference type="EMBL" id="JAEPRC010000595">
    <property type="protein sequence ID" value="KAG2194280.1"/>
    <property type="molecule type" value="Genomic_DNA"/>
</dbReference>
<evidence type="ECO:0000256" key="3">
    <source>
        <dbReference type="ARBA" id="ARBA00023004"/>
    </source>
</evidence>
<keyword evidence="3" id="KW-0408">Iron</keyword>
<gene>
    <name evidence="8" type="ORF">INT46_000048</name>
</gene>
<name>A0A8H7QMD1_9FUNG</name>
<accession>A0A8H7QMD1</accession>
<dbReference type="GO" id="GO:0046872">
    <property type="term" value="F:metal ion binding"/>
    <property type="evidence" value="ECO:0007669"/>
    <property type="project" value="UniProtKB-KW"/>
</dbReference>
<evidence type="ECO:0000256" key="2">
    <source>
        <dbReference type="ARBA" id="ARBA00022723"/>
    </source>
</evidence>
<evidence type="ECO:0000256" key="4">
    <source>
        <dbReference type="ARBA" id="ARBA00023014"/>
    </source>
</evidence>
<keyword evidence="2" id="KW-0479">Metal-binding</keyword>
<dbReference type="CDD" id="cd03028">
    <property type="entry name" value="GRX_PICOT_like"/>
    <property type="match status" value="1"/>
</dbReference>
<dbReference type="NCBIfam" id="TIGR00365">
    <property type="entry name" value="Grx4 family monothiol glutaredoxin"/>
    <property type="match status" value="1"/>
</dbReference>
<keyword evidence="5" id="KW-0676">Redox-active center</keyword>
<evidence type="ECO:0000256" key="1">
    <source>
        <dbReference type="ARBA" id="ARBA00022714"/>
    </source>
</evidence>
<dbReference type="InterPro" id="IPR004480">
    <property type="entry name" value="Monothiol_GRX-rel"/>
</dbReference>
<proteinExistence type="predicted"/>
<dbReference type="GO" id="GO:0005759">
    <property type="term" value="C:mitochondrial matrix"/>
    <property type="evidence" value="ECO:0007669"/>
    <property type="project" value="TreeGrafter"/>
</dbReference>
<dbReference type="PANTHER" id="PTHR10293">
    <property type="entry name" value="GLUTAREDOXIN FAMILY MEMBER"/>
    <property type="match status" value="1"/>
</dbReference>
<protein>
    <recommendedName>
        <fullName evidence="6">Monothiol glutaredoxin-5, mitochondrial</fullName>
    </recommendedName>
</protein>